<gene>
    <name evidence="2" type="ORF">MYCFIDRAFT_90624</name>
</gene>
<dbReference type="Proteomes" id="UP000016932">
    <property type="component" value="Unassembled WGS sequence"/>
</dbReference>
<sequence length="58" mass="5855">MPQNDQMTKDDASRIQSSEAKSGNDPGFAARAQSAADRGANAASNNSGGNSNSGAKKN</sequence>
<dbReference type="RefSeq" id="XP_007931414.1">
    <property type="nucleotide sequence ID" value="XM_007933223.1"/>
</dbReference>
<dbReference type="KEGG" id="pfj:MYCFIDRAFT_90624"/>
<feature type="region of interest" description="Disordered" evidence="1">
    <location>
        <begin position="1"/>
        <end position="58"/>
    </location>
</feature>
<reference evidence="2 3" key="1">
    <citation type="journal article" date="2012" name="PLoS Pathog.">
        <title>Diverse lifestyles and strategies of plant pathogenesis encoded in the genomes of eighteen Dothideomycetes fungi.</title>
        <authorList>
            <person name="Ohm R.A."/>
            <person name="Feau N."/>
            <person name="Henrissat B."/>
            <person name="Schoch C.L."/>
            <person name="Horwitz B.A."/>
            <person name="Barry K.W."/>
            <person name="Condon B.J."/>
            <person name="Copeland A.C."/>
            <person name="Dhillon B."/>
            <person name="Glaser F."/>
            <person name="Hesse C.N."/>
            <person name="Kosti I."/>
            <person name="LaButti K."/>
            <person name="Lindquist E.A."/>
            <person name="Lucas S."/>
            <person name="Salamov A.A."/>
            <person name="Bradshaw R.E."/>
            <person name="Ciuffetti L."/>
            <person name="Hamelin R.C."/>
            <person name="Kema G.H.J."/>
            <person name="Lawrence C."/>
            <person name="Scott J.A."/>
            <person name="Spatafora J.W."/>
            <person name="Turgeon B.G."/>
            <person name="de Wit P.J.G.M."/>
            <person name="Zhong S."/>
            <person name="Goodwin S.B."/>
            <person name="Grigoriev I.V."/>
        </authorList>
    </citation>
    <scope>NUCLEOTIDE SEQUENCE [LARGE SCALE GENOMIC DNA]</scope>
    <source>
        <strain evidence="2 3">CIRAD86</strain>
    </source>
</reference>
<evidence type="ECO:0000256" key="1">
    <source>
        <dbReference type="SAM" id="MobiDB-lite"/>
    </source>
</evidence>
<proteinExistence type="predicted"/>
<evidence type="ECO:0000313" key="2">
    <source>
        <dbReference type="EMBL" id="EME77600.1"/>
    </source>
</evidence>
<protein>
    <recommendedName>
        <fullName evidence="4">SMP domain-containing protein</fullName>
    </recommendedName>
</protein>
<organism evidence="2 3">
    <name type="scientific">Pseudocercospora fijiensis (strain CIRAD86)</name>
    <name type="common">Black leaf streak disease fungus</name>
    <name type="synonym">Mycosphaerella fijiensis</name>
    <dbReference type="NCBI Taxonomy" id="383855"/>
    <lineage>
        <taxon>Eukaryota</taxon>
        <taxon>Fungi</taxon>
        <taxon>Dikarya</taxon>
        <taxon>Ascomycota</taxon>
        <taxon>Pezizomycotina</taxon>
        <taxon>Dothideomycetes</taxon>
        <taxon>Dothideomycetidae</taxon>
        <taxon>Mycosphaerellales</taxon>
        <taxon>Mycosphaerellaceae</taxon>
        <taxon>Pseudocercospora</taxon>
    </lineage>
</organism>
<evidence type="ECO:0008006" key="4">
    <source>
        <dbReference type="Google" id="ProtNLM"/>
    </source>
</evidence>
<dbReference type="eggNOG" id="ENOG502TBGQ">
    <property type="taxonomic scope" value="Eukaryota"/>
</dbReference>
<dbReference type="AlphaFoldDB" id="M2YIJ8"/>
<evidence type="ECO:0000313" key="3">
    <source>
        <dbReference type="Proteomes" id="UP000016932"/>
    </source>
</evidence>
<dbReference type="EMBL" id="KB446564">
    <property type="protein sequence ID" value="EME77600.1"/>
    <property type="molecule type" value="Genomic_DNA"/>
</dbReference>
<dbReference type="VEuPathDB" id="FungiDB:MYCFIDRAFT_90624"/>
<dbReference type="GeneID" id="19342862"/>
<name>M2YIJ8_PSEFD</name>
<accession>M2YIJ8</accession>
<dbReference type="HOGENOM" id="CLU_193137_0_2_1"/>
<keyword evidence="3" id="KW-1185">Reference proteome</keyword>
<feature type="compositionally biased region" description="Low complexity" evidence="1">
    <location>
        <begin position="27"/>
        <end position="58"/>
    </location>
</feature>